<evidence type="ECO:0000313" key="3">
    <source>
        <dbReference type="EMBL" id="KAK8983275.1"/>
    </source>
</evidence>
<name>A0ABR2P489_9ROSI</name>
<proteinExistence type="predicted"/>
<comment type="catalytic activity">
    <reaction evidence="1">
        <text>5-diphospho-1D-myo-inositol 1,2,3,4,6-pentakisphosphate + ATP + H(+) = 1,5-bis(diphospho)-1D-myo-inositol 2,3,4,6-tetrakisphosphate + ADP</text>
        <dbReference type="Rhea" id="RHEA:10276"/>
        <dbReference type="ChEBI" id="CHEBI:15378"/>
        <dbReference type="ChEBI" id="CHEBI:30616"/>
        <dbReference type="ChEBI" id="CHEBI:58628"/>
        <dbReference type="ChEBI" id="CHEBI:77983"/>
        <dbReference type="ChEBI" id="CHEBI:456216"/>
        <dbReference type="EC" id="2.7.4.24"/>
    </reaction>
    <physiologicalReaction direction="left-to-right" evidence="1">
        <dbReference type="Rhea" id="RHEA:10277"/>
    </physiologicalReaction>
</comment>
<dbReference type="EMBL" id="JBBPBN010000081">
    <property type="protein sequence ID" value="KAK8983275.1"/>
    <property type="molecule type" value="Genomic_DNA"/>
</dbReference>
<evidence type="ECO:0000256" key="1">
    <source>
        <dbReference type="ARBA" id="ARBA00033696"/>
    </source>
</evidence>
<dbReference type="Proteomes" id="UP001396334">
    <property type="component" value="Unassembled WGS sequence"/>
</dbReference>
<reference evidence="3 4" key="1">
    <citation type="journal article" date="2024" name="G3 (Bethesda)">
        <title>Genome assembly of Hibiscus sabdariffa L. provides insights into metabolisms of medicinal natural products.</title>
        <authorList>
            <person name="Kim T."/>
        </authorList>
    </citation>
    <scope>NUCLEOTIDE SEQUENCE [LARGE SCALE GENOMIC DNA]</scope>
    <source>
        <strain evidence="3">TK-2024</strain>
        <tissue evidence="3">Old leaves</tissue>
    </source>
</reference>
<comment type="caution">
    <text evidence="3">The sequence shown here is derived from an EMBL/GenBank/DDBJ whole genome shotgun (WGS) entry which is preliminary data.</text>
</comment>
<dbReference type="Gene3D" id="3.30.470.20">
    <property type="entry name" value="ATP-grasp fold, B domain"/>
    <property type="match status" value="1"/>
</dbReference>
<protein>
    <recommendedName>
        <fullName evidence="5">TF-B3 domain-containing protein</fullName>
    </recommendedName>
</protein>
<keyword evidence="4" id="KW-1185">Reference proteome</keyword>
<evidence type="ECO:0008006" key="5">
    <source>
        <dbReference type="Google" id="ProtNLM"/>
    </source>
</evidence>
<dbReference type="InterPro" id="IPR037446">
    <property type="entry name" value="His_Pase_VIP1"/>
</dbReference>
<accession>A0ABR2P489</accession>
<gene>
    <name evidence="3" type="ORF">V6N11_073371</name>
</gene>
<evidence type="ECO:0000313" key="4">
    <source>
        <dbReference type="Proteomes" id="UP001396334"/>
    </source>
</evidence>
<evidence type="ECO:0000256" key="2">
    <source>
        <dbReference type="ARBA" id="ARBA00034629"/>
    </source>
</evidence>
<comment type="catalytic activity">
    <reaction evidence="2">
        <text>1D-myo-inositol hexakisphosphate + ATP = 1-diphospho-1D-myo-inositol 2,3,4,5,6-pentakisphosphate + ADP</text>
        <dbReference type="Rhea" id="RHEA:37459"/>
        <dbReference type="ChEBI" id="CHEBI:30616"/>
        <dbReference type="ChEBI" id="CHEBI:58130"/>
        <dbReference type="ChEBI" id="CHEBI:74946"/>
        <dbReference type="ChEBI" id="CHEBI:456216"/>
        <dbReference type="EC" id="2.7.4.24"/>
    </reaction>
    <physiologicalReaction direction="left-to-right" evidence="2">
        <dbReference type="Rhea" id="RHEA:37460"/>
    </physiologicalReaction>
</comment>
<sequence>MEAKEVNSSEALMFDEMFMIIGKEVSSQIPVFDQVEAYTILPKSFIGNDSVPQFILHDRQESYEQLEMDGILVPRYVPAVTGYDFIKEKYYIEIHGNRFWKLFVEKHIDGDYNKGYIMFASMRRLLSGKIFNIQI</sequence>
<dbReference type="PANTHER" id="PTHR12750">
    <property type="entry name" value="DIPHOSPHOINOSITOL PENTAKISPHOSPHATE KINASE"/>
    <property type="match status" value="1"/>
</dbReference>
<dbReference type="PANTHER" id="PTHR12750:SF9">
    <property type="entry name" value="INOSITOL HEXAKISPHOSPHATE AND DIPHOSPHOINOSITOL-PENTAKISPHOSPHATE KINASE"/>
    <property type="match status" value="1"/>
</dbReference>
<organism evidence="3 4">
    <name type="scientific">Hibiscus sabdariffa</name>
    <name type="common">roselle</name>
    <dbReference type="NCBI Taxonomy" id="183260"/>
    <lineage>
        <taxon>Eukaryota</taxon>
        <taxon>Viridiplantae</taxon>
        <taxon>Streptophyta</taxon>
        <taxon>Embryophyta</taxon>
        <taxon>Tracheophyta</taxon>
        <taxon>Spermatophyta</taxon>
        <taxon>Magnoliopsida</taxon>
        <taxon>eudicotyledons</taxon>
        <taxon>Gunneridae</taxon>
        <taxon>Pentapetalae</taxon>
        <taxon>rosids</taxon>
        <taxon>malvids</taxon>
        <taxon>Malvales</taxon>
        <taxon>Malvaceae</taxon>
        <taxon>Malvoideae</taxon>
        <taxon>Hibiscus</taxon>
    </lineage>
</organism>